<dbReference type="InterPro" id="IPR000560">
    <property type="entry name" value="His_Pase_clade-2"/>
</dbReference>
<feature type="chain" id="PRO_5018750880" description="acid phosphatase" evidence="8">
    <location>
        <begin position="22"/>
        <end position="246"/>
    </location>
</feature>
<feature type="non-terminal residue" evidence="9">
    <location>
        <position position="246"/>
    </location>
</feature>
<dbReference type="PROSITE" id="PS00616">
    <property type="entry name" value="HIS_ACID_PHOSPHAT_1"/>
    <property type="match status" value="1"/>
</dbReference>
<evidence type="ECO:0000256" key="1">
    <source>
        <dbReference type="ARBA" id="ARBA00000032"/>
    </source>
</evidence>
<reference evidence="9 10" key="1">
    <citation type="journal article" date="2018" name="Gigascience">
        <title>Genomes of trombidid mites reveal novel predicted allergens and laterally-transferred genes associated with secondary metabolism.</title>
        <authorList>
            <person name="Dong X."/>
            <person name="Chaisiri K."/>
            <person name="Xia D."/>
            <person name="Armstrong S.D."/>
            <person name="Fang Y."/>
            <person name="Donnelly M.J."/>
            <person name="Kadowaki T."/>
            <person name="McGarry J.W."/>
            <person name="Darby A.C."/>
            <person name="Makepeace B.L."/>
        </authorList>
    </citation>
    <scope>NUCLEOTIDE SEQUENCE [LARGE SCALE GENOMIC DNA]</scope>
    <source>
        <strain evidence="9">UoL-WK</strain>
    </source>
</reference>
<dbReference type="Proteomes" id="UP000285301">
    <property type="component" value="Unassembled WGS sequence"/>
</dbReference>
<evidence type="ECO:0000313" key="9">
    <source>
        <dbReference type="EMBL" id="RWS06856.1"/>
    </source>
</evidence>
<dbReference type="PANTHER" id="PTHR11567">
    <property type="entry name" value="ACID PHOSPHATASE-RELATED"/>
    <property type="match status" value="1"/>
</dbReference>
<comment type="catalytic activity">
    <reaction evidence="1">
        <text>a phosphate monoester + H2O = an alcohol + phosphate</text>
        <dbReference type="Rhea" id="RHEA:15017"/>
        <dbReference type="ChEBI" id="CHEBI:15377"/>
        <dbReference type="ChEBI" id="CHEBI:30879"/>
        <dbReference type="ChEBI" id="CHEBI:43474"/>
        <dbReference type="ChEBI" id="CHEBI:67140"/>
        <dbReference type="EC" id="3.1.3.2"/>
    </reaction>
</comment>
<evidence type="ECO:0000256" key="4">
    <source>
        <dbReference type="ARBA" id="ARBA00022729"/>
    </source>
</evidence>
<dbReference type="AlphaFoldDB" id="A0A3S3RW05"/>
<dbReference type="Pfam" id="PF00328">
    <property type="entry name" value="His_Phos_2"/>
    <property type="match status" value="1"/>
</dbReference>
<sequence>MKFLKTNILITLWLSAYKSFADDSEHLLCVAIVSRHGDRTPVKFYPNDPYRNESYWPDGLGELTQMGKKRMFNLGRYLRKRYSFFLTNESCEMYIQSSERSRCKESANEIARGIYLSQNSSLHSQNNFDFPIKTIPLKQDILLTVKPNCPEAKIELEKVKQSTEFKNINEKYKNLFRFLSERYEANITDVFGVRLPNWLNSSLMEQLKTLAGYSFYFPSSTKVLQKLRAGVVLSLNFRKIKYLFSK</sequence>
<evidence type="ECO:0000256" key="8">
    <source>
        <dbReference type="SAM" id="SignalP"/>
    </source>
</evidence>
<dbReference type="CDD" id="cd07061">
    <property type="entry name" value="HP_HAP_like"/>
    <property type="match status" value="1"/>
</dbReference>
<proteinExistence type="inferred from homology"/>
<comment type="similarity">
    <text evidence="2">Belongs to the histidine acid phosphatase family.</text>
</comment>
<dbReference type="EMBL" id="NCKU01003839">
    <property type="protein sequence ID" value="RWS06856.1"/>
    <property type="molecule type" value="Genomic_DNA"/>
</dbReference>
<keyword evidence="6" id="KW-1015">Disulfide bond</keyword>
<dbReference type="OrthoDB" id="6413031at2759"/>
<feature type="signal peptide" evidence="8">
    <location>
        <begin position="1"/>
        <end position="21"/>
    </location>
</feature>
<dbReference type="GO" id="GO:0003993">
    <property type="term" value="F:acid phosphatase activity"/>
    <property type="evidence" value="ECO:0007669"/>
    <property type="project" value="UniProtKB-EC"/>
</dbReference>
<dbReference type="InterPro" id="IPR033379">
    <property type="entry name" value="Acid_Pase_AS"/>
</dbReference>
<evidence type="ECO:0000256" key="2">
    <source>
        <dbReference type="ARBA" id="ARBA00005375"/>
    </source>
</evidence>
<comment type="caution">
    <text evidence="9">The sequence shown here is derived from an EMBL/GenBank/DDBJ whole genome shotgun (WGS) entry which is preliminary data.</text>
</comment>
<gene>
    <name evidence="9" type="ORF">B4U79_00724</name>
</gene>
<evidence type="ECO:0000256" key="6">
    <source>
        <dbReference type="ARBA" id="ARBA00023157"/>
    </source>
</evidence>
<dbReference type="SUPFAM" id="SSF53254">
    <property type="entry name" value="Phosphoglycerate mutase-like"/>
    <property type="match status" value="1"/>
</dbReference>
<dbReference type="PANTHER" id="PTHR11567:SF211">
    <property type="entry name" value="PROSTATIC ACID PHOSPHATASE"/>
    <property type="match status" value="1"/>
</dbReference>
<dbReference type="InterPro" id="IPR029033">
    <property type="entry name" value="His_PPase_superfam"/>
</dbReference>
<dbReference type="InterPro" id="IPR050645">
    <property type="entry name" value="Histidine_acid_phosphatase"/>
</dbReference>
<keyword evidence="4 8" id="KW-0732">Signal</keyword>
<evidence type="ECO:0000256" key="3">
    <source>
        <dbReference type="ARBA" id="ARBA00012646"/>
    </source>
</evidence>
<accession>A0A3S3RW05</accession>
<keyword evidence="7" id="KW-0325">Glycoprotein</keyword>
<protein>
    <recommendedName>
        <fullName evidence="3">acid phosphatase</fullName>
        <ecNumber evidence="3">3.1.3.2</ecNumber>
    </recommendedName>
</protein>
<dbReference type="Gene3D" id="3.40.50.1240">
    <property type="entry name" value="Phosphoglycerate mutase-like"/>
    <property type="match status" value="1"/>
</dbReference>
<evidence type="ECO:0000313" key="10">
    <source>
        <dbReference type="Proteomes" id="UP000285301"/>
    </source>
</evidence>
<keyword evidence="10" id="KW-1185">Reference proteome</keyword>
<evidence type="ECO:0000256" key="5">
    <source>
        <dbReference type="ARBA" id="ARBA00022801"/>
    </source>
</evidence>
<name>A0A3S3RW05_9ACAR</name>
<keyword evidence="5" id="KW-0378">Hydrolase</keyword>
<evidence type="ECO:0000256" key="7">
    <source>
        <dbReference type="ARBA" id="ARBA00023180"/>
    </source>
</evidence>
<dbReference type="EC" id="3.1.3.2" evidence="3"/>
<dbReference type="STRING" id="1965070.A0A3S3RW05"/>
<organism evidence="9 10">
    <name type="scientific">Dinothrombium tinctorium</name>
    <dbReference type="NCBI Taxonomy" id="1965070"/>
    <lineage>
        <taxon>Eukaryota</taxon>
        <taxon>Metazoa</taxon>
        <taxon>Ecdysozoa</taxon>
        <taxon>Arthropoda</taxon>
        <taxon>Chelicerata</taxon>
        <taxon>Arachnida</taxon>
        <taxon>Acari</taxon>
        <taxon>Acariformes</taxon>
        <taxon>Trombidiformes</taxon>
        <taxon>Prostigmata</taxon>
        <taxon>Anystina</taxon>
        <taxon>Parasitengona</taxon>
        <taxon>Trombidioidea</taxon>
        <taxon>Trombidiidae</taxon>
        <taxon>Dinothrombium</taxon>
    </lineage>
</organism>